<dbReference type="Proteomes" id="UP000001056">
    <property type="component" value="Unassembled WGS sequence"/>
</dbReference>
<gene>
    <name evidence="2" type="ORF">CHGG_10880</name>
</gene>
<feature type="compositionally biased region" description="Acidic residues" evidence="1">
    <location>
        <begin position="329"/>
        <end position="343"/>
    </location>
</feature>
<keyword evidence="3" id="KW-1185">Reference proteome</keyword>
<dbReference type="AlphaFoldDB" id="Q2GMC4"/>
<proteinExistence type="predicted"/>
<dbReference type="eggNOG" id="ENOG502RISZ">
    <property type="taxonomic scope" value="Eukaryota"/>
</dbReference>
<dbReference type="GeneID" id="4397186"/>
<evidence type="ECO:0000313" key="2">
    <source>
        <dbReference type="EMBL" id="EAQ83062.1"/>
    </source>
</evidence>
<accession>Q2GMC4</accession>
<protein>
    <submittedName>
        <fullName evidence="2">Uncharacterized protein</fullName>
    </submittedName>
</protein>
<evidence type="ECO:0000256" key="1">
    <source>
        <dbReference type="SAM" id="MobiDB-lite"/>
    </source>
</evidence>
<dbReference type="HOGENOM" id="CLU_721602_0_0_1"/>
<dbReference type="EMBL" id="CH408036">
    <property type="protein sequence ID" value="EAQ83062.1"/>
    <property type="molecule type" value="Genomic_DNA"/>
</dbReference>
<dbReference type="RefSeq" id="XP_001226147.1">
    <property type="nucleotide sequence ID" value="XM_001226146.1"/>
</dbReference>
<reference evidence="3" key="1">
    <citation type="journal article" date="2015" name="Genome Announc.">
        <title>Draft genome sequence of the cellulolytic fungus Chaetomium globosum.</title>
        <authorList>
            <person name="Cuomo C.A."/>
            <person name="Untereiner W.A."/>
            <person name="Ma L.-J."/>
            <person name="Grabherr M."/>
            <person name="Birren B.W."/>
        </authorList>
    </citation>
    <scope>NUCLEOTIDE SEQUENCE [LARGE SCALE GENOMIC DNA]</scope>
    <source>
        <strain evidence="3">ATCC 6205 / CBS 148.51 / DSM 1962 / NBRC 6347 / NRRL 1970</strain>
    </source>
</reference>
<name>Q2GMC4_CHAGB</name>
<organism evidence="2 3">
    <name type="scientific">Chaetomium globosum (strain ATCC 6205 / CBS 148.51 / DSM 1962 / NBRC 6347 / NRRL 1970)</name>
    <name type="common">Soil fungus</name>
    <dbReference type="NCBI Taxonomy" id="306901"/>
    <lineage>
        <taxon>Eukaryota</taxon>
        <taxon>Fungi</taxon>
        <taxon>Dikarya</taxon>
        <taxon>Ascomycota</taxon>
        <taxon>Pezizomycotina</taxon>
        <taxon>Sordariomycetes</taxon>
        <taxon>Sordariomycetidae</taxon>
        <taxon>Sordariales</taxon>
        <taxon>Chaetomiaceae</taxon>
        <taxon>Chaetomium</taxon>
    </lineage>
</organism>
<feature type="region of interest" description="Disordered" evidence="1">
    <location>
        <begin position="1"/>
        <end position="22"/>
    </location>
</feature>
<feature type="region of interest" description="Disordered" evidence="1">
    <location>
        <begin position="252"/>
        <end position="383"/>
    </location>
</feature>
<dbReference type="InParanoid" id="Q2GMC4"/>
<dbReference type="OrthoDB" id="5153349at2759"/>
<feature type="compositionally biased region" description="Low complexity" evidence="1">
    <location>
        <begin position="252"/>
        <end position="264"/>
    </location>
</feature>
<evidence type="ECO:0000313" key="3">
    <source>
        <dbReference type="Proteomes" id="UP000001056"/>
    </source>
</evidence>
<sequence length="383" mass="41180">MASSVSAVYPIPPRPNKRDQGTIGSDLIVTYHSDLAQCDILPSGSRYTSAGNFKAGTFLPFIQPAFIQELYPRLLSVGSSGWETDEPQSVQVALALPRDDGLTPVIPRQLGGPDETTLWPTTSAHVSFAGPVDLDTFHIKDGVWPEPLIKTSVFVKLGSYLQPENDRPPRKGIHICHVLVLFPVDQQPWKSLAGWMRTAANPFPKGSWIACSGRVLGVLDRDLIRGPQLVDSSVRILVVLPDNWEFIRQNSLSTNNTPTSKSSNLVDKSPTTPRPAGPGGVASRNPFSSPSRAPKTAERKTTALAAGPKAAVASITADPAPTFTVPSSDGDDSNDGSDTEELLDAQLVSSSSTPTKKRKEPSSPEPARSKRSTAGRKKARLYD</sequence>
<feature type="compositionally biased region" description="Basic residues" evidence="1">
    <location>
        <begin position="369"/>
        <end position="383"/>
    </location>
</feature>
<dbReference type="VEuPathDB" id="FungiDB:CHGG_10880"/>